<dbReference type="Gene3D" id="1.10.3720.10">
    <property type="entry name" value="MetI-like"/>
    <property type="match status" value="1"/>
</dbReference>
<feature type="transmembrane region" description="Helical" evidence="8">
    <location>
        <begin position="100"/>
        <end position="121"/>
    </location>
</feature>
<dbReference type="InterPro" id="IPR005672">
    <property type="entry name" value="Phosphate_PstA"/>
</dbReference>
<gene>
    <name evidence="10" type="ORF">A2Y64_00200</name>
</gene>
<keyword evidence="7 8" id="KW-0472">Membrane</keyword>
<dbReference type="NCBIfam" id="TIGR00974">
    <property type="entry name" value="3a0107s02c"/>
    <property type="match status" value="1"/>
</dbReference>
<feature type="domain" description="ABC transmembrane type-1" evidence="9">
    <location>
        <begin position="63"/>
        <end position="271"/>
    </location>
</feature>
<evidence type="ECO:0000313" key="10">
    <source>
        <dbReference type="EMBL" id="OGD79460.1"/>
    </source>
</evidence>
<dbReference type="CDD" id="cd06261">
    <property type="entry name" value="TM_PBP2"/>
    <property type="match status" value="1"/>
</dbReference>
<dbReference type="Pfam" id="PF00528">
    <property type="entry name" value="BPD_transp_1"/>
    <property type="match status" value="1"/>
</dbReference>
<evidence type="ECO:0000256" key="1">
    <source>
        <dbReference type="ARBA" id="ARBA00004651"/>
    </source>
</evidence>
<reference evidence="10 11" key="1">
    <citation type="journal article" date="2016" name="Nat. Commun.">
        <title>Thousands of microbial genomes shed light on interconnected biogeochemical processes in an aquifer system.</title>
        <authorList>
            <person name="Anantharaman K."/>
            <person name="Brown C.T."/>
            <person name="Hug L.A."/>
            <person name="Sharon I."/>
            <person name="Castelle C.J."/>
            <person name="Probst A.J."/>
            <person name="Thomas B.C."/>
            <person name="Singh A."/>
            <person name="Wilkins M.J."/>
            <person name="Karaoz U."/>
            <person name="Brodie E.L."/>
            <person name="Williams K.H."/>
            <person name="Hubbard S.S."/>
            <person name="Banfield J.F."/>
        </authorList>
    </citation>
    <scope>NUCLEOTIDE SEQUENCE [LARGE SCALE GENOMIC DNA]</scope>
</reference>
<keyword evidence="4 8" id="KW-1003">Cell membrane</keyword>
<feature type="transmembrane region" description="Helical" evidence="8">
    <location>
        <begin position="9"/>
        <end position="35"/>
    </location>
</feature>
<evidence type="ECO:0000256" key="2">
    <source>
        <dbReference type="ARBA" id="ARBA00007069"/>
    </source>
</evidence>
<name>A0A1F5FIR2_9BACT</name>
<dbReference type="STRING" id="1817816.A2Y64_00200"/>
<dbReference type="PANTHER" id="PTHR43470">
    <property type="entry name" value="PHOSPHATE TRANSPORT SYSTEM PERMEASE PROTEIN PSTA-RELATED"/>
    <property type="match status" value="1"/>
</dbReference>
<feature type="transmembrane region" description="Helical" evidence="8">
    <location>
        <begin position="59"/>
        <end position="88"/>
    </location>
</feature>
<dbReference type="InterPro" id="IPR035906">
    <property type="entry name" value="MetI-like_sf"/>
</dbReference>
<evidence type="ECO:0000256" key="4">
    <source>
        <dbReference type="ARBA" id="ARBA00022475"/>
    </source>
</evidence>
<evidence type="ECO:0000256" key="5">
    <source>
        <dbReference type="ARBA" id="ARBA00022692"/>
    </source>
</evidence>
<dbReference type="GO" id="GO:0035435">
    <property type="term" value="P:phosphate ion transmembrane transport"/>
    <property type="evidence" value="ECO:0007669"/>
    <property type="project" value="InterPro"/>
</dbReference>
<keyword evidence="5 8" id="KW-0812">Transmembrane</keyword>
<evidence type="ECO:0000256" key="8">
    <source>
        <dbReference type="RuleBase" id="RU363043"/>
    </source>
</evidence>
<comment type="subcellular location">
    <subcellularLocation>
        <location evidence="1 8">Cell membrane</location>
        <topology evidence="1 8">Multi-pass membrane protein</topology>
    </subcellularLocation>
</comment>
<dbReference type="Proteomes" id="UP000177187">
    <property type="component" value="Unassembled WGS sequence"/>
</dbReference>
<feature type="transmembrane region" description="Helical" evidence="8">
    <location>
        <begin position="251"/>
        <end position="274"/>
    </location>
</feature>
<feature type="transmembrane region" description="Helical" evidence="8">
    <location>
        <begin position="127"/>
        <end position="150"/>
    </location>
</feature>
<dbReference type="PANTHER" id="PTHR43470:SF3">
    <property type="entry name" value="PHOSPHATE TRANSPORT SYSTEM PERMEASE PROTEIN PSTA-RELATED"/>
    <property type="match status" value="1"/>
</dbReference>
<keyword evidence="3" id="KW-0813">Transport</keyword>
<dbReference type="EMBL" id="MFAF01000010">
    <property type="protein sequence ID" value="OGD79460.1"/>
    <property type="molecule type" value="Genomic_DNA"/>
</dbReference>
<evidence type="ECO:0000256" key="6">
    <source>
        <dbReference type="ARBA" id="ARBA00022989"/>
    </source>
</evidence>
<comment type="similarity">
    <text evidence="2 8">Belongs to the binding-protein-dependent transport system permease family. CysTW subfamily.</text>
</comment>
<evidence type="ECO:0000259" key="9">
    <source>
        <dbReference type="PROSITE" id="PS50928"/>
    </source>
</evidence>
<keyword evidence="6 8" id="KW-1133">Transmembrane helix</keyword>
<dbReference type="GO" id="GO:0005886">
    <property type="term" value="C:plasma membrane"/>
    <property type="evidence" value="ECO:0007669"/>
    <property type="project" value="UniProtKB-SubCell"/>
</dbReference>
<proteinExistence type="inferred from homology"/>
<comment type="caution">
    <text evidence="10">The sequence shown here is derived from an EMBL/GenBank/DDBJ whole genome shotgun (WGS) entry which is preliminary data.</text>
</comment>
<dbReference type="AlphaFoldDB" id="A0A1F5FIR2"/>
<dbReference type="GO" id="GO:0005315">
    <property type="term" value="F:phosphate transmembrane transporter activity"/>
    <property type="evidence" value="ECO:0007669"/>
    <property type="project" value="InterPro"/>
</dbReference>
<evidence type="ECO:0000256" key="3">
    <source>
        <dbReference type="ARBA" id="ARBA00022448"/>
    </source>
</evidence>
<feature type="transmembrane region" description="Helical" evidence="8">
    <location>
        <begin position="182"/>
        <end position="203"/>
    </location>
</feature>
<sequence length="284" mass="30457">MKARRIREIFWFSLSGLCVVIVVGMLGLIIGFIIAKGASVISWEFLADAPRNAMTEGGIWPAILGTLLLSLGAIVFALPLGLVAAIYLVEYSRDGKLRRWIRIGVNSLSGVPSVVFGLFGLALFVNFLGFGACILAGSLTLGLMVLPTIIRATEEALKSIPMSFREASLALGATRWHTTVRVVLPAAISQILTGVILAVGRAAGETAPIMFTAAVFFTKRLPTGLLSKVMALPYHIYALMTEGTHPVEQTAMAYGTALVLLALVLLVNGAAIFFRIRARKGKKW</sequence>
<dbReference type="PROSITE" id="PS50928">
    <property type="entry name" value="ABC_TM1"/>
    <property type="match status" value="1"/>
</dbReference>
<dbReference type="SUPFAM" id="SSF161098">
    <property type="entry name" value="MetI-like"/>
    <property type="match status" value="1"/>
</dbReference>
<evidence type="ECO:0000256" key="7">
    <source>
        <dbReference type="ARBA" id="ARBA00023136"/>
    </source>
</evidence>
<evidence type="ECO:0000313" key="11">
    <source>
        <dbReference type="Proteomes" id="UP000177187"/>
    </source>
</evidence>
<protein>
    <recommendedName>
        <fullName evidence="8">Phosphate transport system permease protein PstA</fullName>
    </recommendedName>
</protein>
<organism evidence="10 11">
    <name type="scientific">Candidatus Coatesbacteria bacterium RBG_13_66_14</name>
    <dbReference type="NCBI Taxonomy" id="1817816"/>
    <lineage>
        <taxon>Bacteria</taxon>
        <taxon>Candidatus Coatesiibacteriota</taxon>
    </lineage>
</organism>
<dbReference type="InterPro" id="IPR000515">
    <property type="entry name" value="MetI-like"/>
</dbReference>
<accession>A0A1F5FIR2</accession>